<sequence length="266" mass="29601">MGLLSHIPSFFIASIQSGDYVGFTFFIGSMAMMAATVFFFFQTTQVEGKWRDSMLVAGLITFIAAVHYFYMRDFWAETGTSPTELRYIDWILTVPLMCVEFFLILRAVGATQSLLWKLIFYSLLMLVAGYIGEAVDRDNSILWGTISTIGYVGILYEAWFGSARKLAENSNDPKLLGAIKALGWFVFAGWAIYPIGYMTIPGGFLDGLLAPESLDLFYNIGDAINKIGFGLVIYALAISKSDKVNYDSNRTVREGDNDTDTVVVVK</sequence>
<evidence type="ECO:0000256" key="11">
    <source>
        <dbReference type="SAM" id="Phobius"/>
    </source>
</evidence>
<dbReference type="EMBL" id="JAATJH010000003">
    <property type="protein sequence ID" value="NJC26784.1"/>
    <property type="molecule type" value="Genomic_DNA"/>
</dbReference>
<organism evidence="12 13">
    <name type="scientific">Neolewinella antarctica</name>
    <dbReference type="NCBI Taxonomy" id="442734"/>
    <lineage>
        <taxon>Bacteria</taxon>
        <taxon>Pseudomonadati</taxon>
        <taxon>Bacteroidota</taxon>
        <taxon>Saprospiria</taxon>
        <taxon>Saprospirales</taxon>
        <taxon>Lewinellaceae</taxon>
        <taxon>Neolewinella</taxon>
    </lineage>
</organism>
<keyword evidence="8" id="KW-0157">Chromophore</keyword>
<feature type="transmembrane region" description="Helical" evidence="11">
    <location>
        <begin position="181"/>
        <end position="204"/>
    </location>
</feature>
<proteinExistence type="inferred from homology"/>
<evidence type="ECO:0000256" key="9">
    <source>
        <dbReference type="ARBA" id="ARBA00023136"/>
    </source>
</evidence>
<keyword evidence="9 11" id="KW-0472">Membrane</keyword>
<dbReference type="SMART" id="SM01021">
    <property type="entry name" value="Bac_rhodopsin"/>
    <property type="match status" value="1"/>
</dbReference>
<protein>
    <submittedName>
        <fullName evidence="12">Bacteriorhodopsin</fullName>
    </submittedName>
</protein>
<comment type="similarity">
    <text evidence="2">Belongs to the archaeal/bacterial/fungal opsin family.</text>
</comment>
<reference evidence="12 13" key="1">
    <citation type="submission" date="2020-03" db="EMBL/GenBank/DDBJ databases">
        <title>Genomic Encyclopedia of Type Strains, Phase IV (KMG-IV): sequencing the most valuable type-strain genomes for metagenomic binning, comparative biology and taxonomic classification.</title>
        <authorList>
            <person name="Goeker M."/>
        </authorList>
    </citation>
    <scope>NUCLEOTIDE SEQUENCE [LARGE SCALE GENOMIC DNA]</scope>
    <source>
        <strain evidence="12 13">DSM 105096</strain>
    </source>
</reference>
<name>A0ABX0XC06_9BACT</name>
<feature type="transmembrane region" description="Helical" evidence="11">
    <location>
        <begin position="216"/>
        <end position="237"/>
    </location>
</feature>
<dbReference type="Pfam" id="PF01036">
    <property type="entry name" value="Bac_rhodopsin"/>
    <property type="match status" value="1"/>
</dbReference>
<accession>A0ABX0XC06</accession>
<evidence type="ECO:0000256" key="5">
    <source>
        <dbReference type="ARBA" id="ARBA00022692"/>
    </source>
</evidence>
<keyword evidence="4" id="KW-0716">Sensory transduction</keyword>
<evidence type="ECO:0000256" key="1">
    <source>
        <dbReference type="ARBA" id="ARBA00004141"/>
    </source>
</evidence>
<dbReference type="Proteomes" id="UP000770785">
    <property type="component" value="Unassembled WGS sequence"/>
</dbReference>
<evidence type="ECO:0000256" key="8">
    <source>
        <dbReference type="ARBA" id="ARBA00022991"/>
    </source>
</evidence>
<evidence type="ECO:0000256" key="3">
    <source>
        <dbReference type="ARBA" id="ARBA00022543"/>
    </source>
</evidence>
<dbReference type="RefSeq" id="WP_168037546.1">
    <property type="nucleotide sequence ID" value="NZ_JAATJH010000003.1"/>
</dbReference>
<keyword evidence="3" id="KW-0600">Photoreceptor protein</keyword>
<evidence type="ECO:0000256" key="10">
    <source>
        <dbReference type="ARBA" id="ARBA00023170"/>
    </source>
</evidence>
<comment type="caution">
    <text evidence="12">The sequence shown here is derived from an EMBL/GenBank/DDBJ whole genome shotgun (WGS) entry which is preliminary data.</text>
</comment>
<feature type="transmembrane region" description="Helical" evidence="11">
    <location>
        <begin position="20"/>
        <end position="41"/>
    </location>
</feature>
<keyword evidence="7 11" id="KW-1133">Transmembrane helix</keyword>
<dbReference type="InterPro" id="IPR001425">
    <property type="entry name" value="Arc/bac/fun_rhodopsins"/>
</dbReference>
<dbReference type="PANTHER" id="PTHR28286">
    <property type="match status" value="1"/>
</dbReference>
<feature type="transmembrane region" description="Helical" evidence="11">
    <location>
        <begin position="53"/>
        <end position="70"/>
    </location>
</feature>
<evidence type="ECO:0000313" key="12">
    <source>
        <dbReference type="EMBL" id="NJC26784.1"/>
    </source>
</evidence>
<evidence type="ECO:0000256" key="4">
    <source>
        <dbReference type="ARBA" id="ARBA00022606"/>
    </source>
</evidence>
<keyword evidence="5 11" id="KW-0812">Transmembrane</keyword>
<evidence type="ECO:0000313" key="13">
    <source>
        <dbReference type="Proteomes" id="UP000770785"/>
    </source>
</evidence>
<dbReference type="CDD" id="cd15242">
    <property type="entry name" value="7tm_Proteorhodopsin"/>
    <property type="match status" value="1"/>
</dbReference>
<comment type="subcellular location">
    <subcellularLocation>
        <location evidence="1">Membrane</location>
        <topology evidence="1">Multi-pass membrane protein</topology>
    </subcellularLocation>
</comment>
<dbReference type="PANTHER" id="PTHR28286:SF2">
    <property type="entry name" value="BACTERIORHODOPSIN _OPSIN, NOPA (EUROFUNG)"/>
    <property type="match status" value="1"/>
</dbReference>
<feature type="transmembrane region" description="Helical" evidence="11">
    <location>
        <begin position="115"/>
        <end position="135"/>
    </location>
</feature>
<evidence type="ECO:0000256" key="2">
    <source>
        <dbReference type="ARBA" id="ARBA00008130"/>
    </source>
</evidence>
<evidence type="ECO:0000256" key="7">
    <source>
        <dbReference type="ARBA" id="ARBA00022989"/>
    </source>
</evidence>
<dbReference type="SUPFAM" id="SSF81321">
    <property type="entry name" value="Family A G protein-coupled receptor-like"/>
    <property type="match status" value="1"/>
</dbReference>
<keyword evidence="10" id="KW-0675">Receptor</keyword>
<keyword evidence="6" id="KW-0681">Retinal protein</keyword>
<dbReference type="Gene3D" id="1.20.1070.10">
    <property type="entry name" value="Rhodopsin 7-helix transmembrane proteins"/>
    <property type="match status" value="1"/>
</dbReference>
<evidence type="ECO:0000256" key="6">
    <source>
        <dbReference type="ARBA" id="ARBA00022925"/>
    </source>
</evidence>
<feature type="transmembrane region" description="Helical" evidence="11">
    <location>
        <begin position="141"/>
        <end position="160"/>
    </location>
</feature>
<gene>
    <name evidence="12" type="ORF">GGR27_002294</name>
</gene>
<keyword evidence="13" id="KW-1185">Reference proteome</keyword>
<feature type="transmembrane region" description="Helical" evidence="11">
    <location>
        <begin position="90"/>
        <end position="108"/>
    </location>
</feature>